<evidence type="ECO:0000259" key="4">
    <source>
        <dbReference type="Pfam" id="PF00465"/>
    </source>
</evidence>
<dbReference type="InterPro" id="IPR018211">
    <property type="entry name" value="ADH_Fe_CS"/>
</dbReference>
<dbReference type="PANTHER" id="PTHR43633">
    <property type="entry name" value="ALCOHOL DEHYDROGENASE YQHD"/>
    <property type="match status" value="1"/>
</dbReference>
<gene>
    <name evidence="6" type="ORF">SAMN05216214_108132</name>
</gene>
<proteinExistence type="inferred from homology"/>
<evidence type="ECO:0000256" key="3">
    <source>
        <dbReference type="ARBA" id="ARBA00023002"/>
    </source>
</evidence>
<comment type="cofactor">
    <cofactor evidence="1">
        <name>Fe cation</name>
        <dbReference type="ChEBI" id="CHEBI:24875"/>
    </cofactor>
</comment>
<dbReference type="Pfam" id="PF25137">
    <property type="entry name" value="ADH_Fe_C"/>
    <property type="match status" value="1"/>
</dbReference>
<dbReference type="Pfam" id="PF00465">
    <property type="entry name" value="Fe-ADH"/>
    <property type="match status" value="1"/>
</dbReference>
<dbReference type="Gene3D" id="1.20.1090.10">
    <property type="entry name" value="Dehydroquinate synthase-like - alpha domain"/>
    <property type="match status" value="1"/>
</dbReference>
<dbReference type="RefSeq" id="WP_074867597.1">
    <property type="nucleotide sequence ID" value="NZ_FOAS01000008.1"/>
</dbReference>
<dbReference type="InterPro" id="IPR056798">
    <property type="entry name" value="ADH_Fe_C"/>
</dbReference>
<name>A0A1H7MPY7_9GAMM</name>
<dbReference type="AlphaFoldDB" id="A0A1H7MPY7"/>
<feature type="domain" description="Fe-containing alcohol dehydrogenase-like C-terminal" evidence="5">
    <location>
        <begin position="192"/>
        <end position="362"/>
    </location>
</feature>
<dbReference type="STRING" id="1429083.GCA_001885685_00038"/>
<evidence type="ECO:0000259" key="5">
    <source>
        <dbReference type="Pfam" id="PF25137"/>
    </source>
</evidence>
<keyword evidence="7" id="KW-1185">Reference proteome</keyword>
<reference evidence="6 7" key="1">
    <citation type="submission" date="2016-10" db="EMBL/GenBank/DDBJ databases">
        <authorList>
            <person name="de Groot N.N."/>
        </authorList>
    </citation>
    <scope>NUCLEOTIDE SEQUENCE [LARGE SCALE GENOMIC DNA]</scope>
    <source>
        <strain evidence="6 7">JCM 19513</strain>
    </source>
</reference>
<dbReference type="Proteomes" id="UP000185766">
    <property type="component" value="Unassembled WGS sequence"/>
</dbReference>
<dbReference type="GO" id="GO:1990362">
    <property type="term" value="F:butanol dehydrogenase (NAD+) activity"/>
    <property type="evidence" value="ECO:0007669"/>
    <property type="project" value="InterPro"/>
</dbReference>
<dbReference type="GO" id="GO:0008106">
    <property type="term" value="F:alcohol dehydrogenase (NADP+) activity"/>
    <property type="evidence" value="ECO:0007669"/>
    <property type="project" value="TreeGrafter"/>
</dbReference>
<comment type="similarity">
    <text evidence="2">Belongs to the iron-containing alcohol dehydrogenase family.</text>
</comment>
<protein>
    <submittedName>
        <fullName evidence="6">NADP-dependent alcohol dehydrogenase</fullName>
    </submittedName>
</protein>
<keyword evidence="3" id="KW-0560">Oxidoreductase</keyword>
<dbReference type="PANTHER" id="PTHR43633:SF1">
    <property type="entry name" value="ALCOHOL DEHYDROGENASE YQHD"/>
    <property type="match status" value="1"/>
</dbReference>
<sequence length="390" mass="42104">MLNFNFYNPTQIVFGQGQLSQLDSLVPKNAKVLITYGGGSVVRNGVLAQVKAELAKSARSVSEFGGIESNPKFATAMQAVERVRAEQIDFLLAVGGGSVMDATKFIALAAANADYQGQEEQLLIHGFNPVPVNNAIALGTVATLPATGSEMNCFAVISRGEDKLPVYSPLTFPKFSILDPELTYTLPAIQVANGVVDAFVHVVEQYVTYPTGAHFQDRTAEGILQTLLEIGKTTVDEPSNYAARSNLVWSATMALNGLIGSGVPHDWSVHMLGHELTALFGVDHAQSLAVVLPSMWRVRREPKREKLLQYAERVWGITEGGDEARIDAAIANTEAFFNSLGIATRLSAHGIDQQGVERVLQALEKHGMVALSERGDVTLEVSRQVLEMAL</sequence>
<feature type="domain" description="Alcohol dehydrogenase iron-type/glycerol dehydrogenase GldA" evidence="4">
    <location>
        <begin position="9"/>
        <end position="180"/>
    </location>
</feature>
<dbReference type="GO" id="GO:1990002">
    <property type="term" value="F:methylglyoxal reductase (NADPH) (acetol producing) activity"/>
    <property type="evidence" value="ECO:0007669"/>
    <property type="project" value="TreeGrafter"/>
</dbReference>
<dbReference type="InterPro" id="IPR001670">
    <property type="entry name" value="ADH_Fe/GldA"/>
</dbReference>
<dbReference type="CDD" id="cd08187">
    <property type="entry name" value="BDH"/>
    <property type="match status" value="1"/>
</dbReference>
<evidence type="ECO:0000256" key="1">
    <source>
        <dbReference type="ARBA" id="ARBA00001962"/>
    </source>
</evidence>
<organism evidence="6 7">
    <name type="scientific">Atopomonas hussainii</name>
    <dbReference type="NCBI Taxonomy" id="1429083"/>
    <lineage>
        <taxon>Bacteria</taxon>
        <taxon>Pseudomonadati</taxon>
        <taxon>Pseudomonadota</taxon>
        <taxon>Gammaproteobacteria</taxon>
        <taxon>Pseudomonadales</taxon>
        <taxon>Pseudomonadaceae</taxon>
        <taxon>Atopomonas</taxon>
    </lineage>
</organism>
<dbReference type="SUPFAM" id="SSF56796">
    <property type="entry name" value="Dehydroquinate synthase-like"/>
    <property type="match status" value="1"/>
</dbReference>
<accession>A0A1H7MPY7</accession>
<dbReference type="FunFam" id="3.40.50.1970:FF:000003">
    <property type="entry name" value="Alcohol dehydrogenase, iron-containing"/>
    <property type="match status" value="1"/>
</dbReference>
<dbReference type="EMBL" id="FOAS01000008">
    <property type="protein sequence ID" value="SEL12677.1"/>
    <property type="molecule type" value="Genomic_DNA"/>
</dbReference>
<evidence type="ECO:0000313" key="6">
    <source>
        <dbReference type="EMBL" id="SEL12677.1"/>
    </source>
</evidence>
<dbReference type="Gene3D" id="3.40.50.1970">
    <property type="match status" value="1"/>
</dbReference>
<evidence type="ECO:0000313" key="7">
    <source>
        <dbReference type="Proteomes" id="UP000185766"/>
    </source>
</evidence>
<dbReference type="PROSITE" id="PS00913">
    <property type="entry name" value="ADH_IRON_1"/>
    <property type="match status" value="1"/>
</dbReference>
<dbReference type="GO" id="GO:0005829">
    <property type="term" value="C:cytosol"/>
    <property type="evidence" value="ECO:0007669"/>
    <property type="project" value="TreeGrafter"/>
</dbReference>
<evidence type="ECO:0000256" key="2">
    <source>
        <dbReference type="ARBA" id="ARBA00007358"/>
    </source>
</evidence>
<dbReference type="InterPro" id="IPR044731">
    <property type="entry name" value="BDH-like"/>
</dbReference>
<dbReference type="GO" id="GO:0046872">
    <property type="term" value="F:metal ion binding"/>
    <property type="evidence" value="ECO:0007669"/>
    <property type="project" value="InterPro"/>
</dbReference>